<evidence type="ECO:0000256" key="13">
    <source>
        <dbReference type="ARBA" id="ARBA00038359"/>
    </source>
</evidence>
<dbReference type="OrthoDB" id="444631at2759"/>
<keyword evidence="8 17" id="KW-0732">Signal</keyword>
<evidence type="ECO:0000256" key="9">
    <source>
        <dbReference type="ARBA" id="ARBA00022989"/>
    </source>
</evidence>
<sequence length="491" mass="54029">MRFVAFVALLLSAVGFAAAQLPPGTPQCAIPCLVKGATQSPCGLNKTCLCAEEQYKQSVETCVRSSCFIEDVLVAKNTSDTACGVEPRYIGAMHTETSHILTSIGVALVIIRVVYRQWITQLGLGADDWTIIFVAVTCIPSTVLNAKLEEDGIGRDIWTVTPHQITQFGLHFWIMTLIYFTDMALLKLSILFFFLRIFPERNFRRVVWVTIGVVCAYGVAFVVAAAFQCWPFSFNWNQWNDRGSGGRCVDRAALAWSNAAASIVLDLWILYLPFSQILSLNLHWKKKLGIAAMFVVGTFVTVISIIRLASLIEFRKSDNVTRDYTGITTWSTVELGTGVLCACMPTMRLILVRFWPNVFGSTMSTSYDNQYNRYGRSTGQGNNTNKTTGNRLSTFGRSGVPSSLSGKQGGNGFMDAVAYPSSSRMQRIDSDDEEIQLRNATRLPGGSDGAYLARASSSTDSDGDKRTLSLKGITVTTEVETKFHEGRGRGT</sequence>
<evidence type="ECO:0000256" key="3">
    <source>
        <dbReference type="ARBA" id="ARBA00004613"/>
    </source>
</evidence>
<dbReference type="EMBL" id="KQ964282">
    <property type="protein sequence ID" value="KXJ85424.1"/>
    <property type="molecule type" value="Genomic_DNA"/>
</dbReference>
<keyword evidence="6" id="KW-0336">GPI-anchor</keyword>
<feature type="transmembrane region" description="Helical" evidence="16">
    <location>
        <begin position="206"/>
        <end position="233"/>
    </location>
</feature>
<comment type="similarity">
    <text evidence="4">Belongs to the RBT5 family.</text>
</comment>
<dbReference type="Pfam" id="PF05730">
    <property type="entry name" value="CFEM"/>
    <property type="match status" value="1"/>
</dbReference>
<dbReference type="InterPro" id="IPR049326">
    <property type="entry name" value="Rhodopsin_dom_fungi"/>
</dbReference>
<evidence type="ECO:0000256" key="8">
    <source>
        <dbReference type="ARBA" id="ARBA00022729"/>
    </source>
</evidence>
<evidence type="ECO:0000256" key="14">
    <source>
        <dbReference type="PROSITE-ProRule" id="PRU01356"/>
    </source>
</evidence>
<dbReference type="SMART" id="SM00747">
    <property type="entry name" value="CFEM"/>
    <property type="match status" value="1"/>
</dbReference>
<accession>A0A136IKN1</accession>
<evidence type="ECO:0000256" key="5">
    <source>
        <dbReference type="ARBA" id="ARBA00022525"/>
    </source>
</evidence>
<dbReference type="Pfam" id="PF20684">
    <property type="entry name" value="Fung_rhodopsin"/>
    <property type="match status" value="1"/>
</dbReference>
<comment type="similarity">
    <text evidence="13">Belongs to the SAT4 family.</text>
</comment>
<evidence type="ECO:0000256" key="4">
    <source>
        <dbReference type="ARBA" id="ARBA00010031"/>
    </source>
</evidence>
<dbReference type="PROSITE" id="PS52012">
    <property type="entry name" value="CFEM"/>
    <property type="match status" value="1"/>
</dbReference>
<evidence type="ECO:0000256" key="10">
    <source>
        <dbReference type="ARBA" id="ARBA00023136"/>
    </source>
</evidence>
<feature type="region of interest" description="Disordered" evidence="15">
    <location>
        <begin position="375"/>
        <end position="407"/>
    </location>
</feature>
<keyword evidence="12" id="KW-0449">Lipoprotein</keyword>
<evidence type="ECO:0000256" key="1">
    <source>
        <dbReference type="ARBA" id="ARBA00004141"/>
    </source>
</evidence>
<proteinExistence type="inferred from homology"/>
<dbReference type="Proteomes" id="UP000070501">
    <property type="component" value="Unassembled WGS sequence"/>
</dbReference>
<feature type="compositionally biased region" description="Polar residues" evidence="15">
    <location>
        <begin position="391"/>
        <end position="406"/>
    </location>
</feature>
<dbReference type="PANTHER" id="PTHR33048:SF143">
    <property type="entry name" value="EXTRACELLULAR MEMBRANE PROTEIN CFEM DOMAIN-CONTAINING PROTEIN-RELATED"/>
    <property type="match status" value="1"/>
</dbReference>
<feature type="domain" description="CFEM" evidence="18">
    <location>
        <begin position="1"/>
        <end position="110"/>
    </location>
</feature>
<evidence type="ECO:0000256" key="15">
    <source>
        <dbReference type="SAM" id="MobiDB-lite"/>
    </source>
</evidence>
<keyword evidence="7 16" id="KW-0812">Transmembrane</keyword>
<keyword evidence="6" id="KW-0325">Glycoprotein</keyword>
<evidence type="ECO:0000256" key="7">
    <source>
        <dbReference type="ARBA" id="ARBA00022692"/>
    </source>
</evidence>
<evidence type="ECO:0000256" key="6">
    <source>
        <dbReference type="ARBA" id="ARBA00022622"/>
    </source>
</evidence>
<keyword evidence="5" id="KW-0964">Secreted</keyword>
<feature type="transmembrane region" description="Helical" evidence="16">
    <location>
        <begin position="253"/>
        <end position="278"/>
    </location>
</feature>
<name>A0A136IKN1_9PEZI</name>
<gene>
    <name evidence="19" type="ORF">Micbo1qcDRAFT_198842</name>
</gene>
<feature type="compositionally biased region" description="Low complexity" evidence="15">
    <location>
        <begin position="379"/>
        <end position="390"/>
    </location>
</feature>
<evidence type="ECO:0000256" key="16">
    <source>
        <dbReference type="SAM" id="Phobius"/>
    </source>
</evidence>
<comment type="subcellular location">
    <subcellularLocation>
        <location evidence="2">Membrane</location>
        <topology evidence="2">Lipid-anchor</topology>
        <topology evidence="2">GPI-anchor</topology>
    </subcellularLocation>
    <subcellularLocation>
        <location evidence="1">Membrane</location>
        <topology evidence="1">Multi-pass membrane protein</topology>
    </subcellularLocation>
    <subcellularLocation>
        <location evidence="3">Secreted</location>
    </subcellularLocation>
</comment>
<dbReference type="InterPro" id="IPR008427">
    <property type="entry name" value="Extracellular_membr_CFEM_dom"/>
</dbReference>
<evidence type="ECO:0000256" key="12">
    <source>
        <dbReference type="ARBA" id="ARBA00023288"/>
    </source>
</evidence>
<feature type="transmembrane region" description="Helical" evidence="16">
    <location>
        <begin position="290"/>
        <end position="312"/>
    </location>
</feature>
<feature type="transmembrane region" description="Helical" evidence="16">
    <location>
        <begin position="170"/>
        <end position="194"/>
    </location>
</feature>
<dbReference type="InterPro" id="IPR052337">
    <property type="entry name" value="SAT4-like"/>
</dbReference>
<feature type="chain" id="PRO_5007292756" description="CFEM domain-containing protein" evidence="17">
    <location>
        <begin position="20"/>
        <end position="491"/>
    </location>
</feature>
<dbReference type="AlphaFoldDB" id="A0A136IKN1"/>
<dbReference type="GO" id="GO:0098552">
    <property type="term" value="C:side of membrane"/>
    <property type="evidence" value="ECO:0007669"/>
    <property type="project" value="UniProtKB-KW"/>
</dbReference>
<evidence type="ECO:0000313" key="19">
    <source>
        <dbReference type="EMBL" id="KXJ85424.1"/>
    </source>
</evidence>
<protein>
    <recommendedName>
        <fullName evidence="18">CFEM domain-containing protein</fullName>
    </recommendedName>
</protein>
<feature type="disulfide bond" evidence="14">
    <location>
        <begin position="50"/>
        <end position="83"/>
    </location>
</feature>
<comment type="caution">
    <text evidence="14">Lacks conserved residue(s) required for the propagation of feature annotation.</text>
</comment>
<dbReference type="PANTHER" id="PTHR33048">
    <property type="entry name" value="PTH11-LIKE INTEGRAL MEMBRANE PROTEIN (AFU_ORTHOLOGUE AFUA_5G11245)"/>
    <property type="match status" value="1"/>
</dbReference>
<keyword evidence="10 16" id="KW-0472">Membrane</keyword>
<dbReference type="GO" id="GO:0005576">
    <property type="term" value="C:extracellular region"/>
    <property type="evidence" value="ECO:0007669"/>
    <property type="project" value="UniProtKB-SubCell"/>
</dbReference>
<evidence type="ECO:0000256" key="11">
    <source>
        <dbReference type="ARBA" id="ARBA00023157"/>
    </source>
</evidence>
<keyword evidence="20" id="KW-1185">Reference proteome</keyword>
<reference evidence="20" key="1">
    <citation type="submission" date="2016-02" db="EMBL/GenBank/DDBJ databases">
        <title>Draft genome sequence of Microdochium bolleyi, a fungal endophyte of beachgrass.</title>
        <authorList>
            <consortium name="DOE Joint Genome Institute"/>
            <person name="David A.S."/>
            <person name="May G."/>
            <person name="Haridas S."/>
            <person name="Lim J."/>
            <person name="Wang M."/>
            <person name="Labutti K."/>
            <person name="Lipzen A."/>
            <person name="Barry K."/>
            <person name="Grigoriev I.V."/>
        </authorList>
    </citation>
    <scope>NUCLEOTIDE SEQUENCE [LARGE SCALE GENOMIC DNA]</scope>
    <source>
        <strain evidence="20">J235TASD1</strain>
    </source>
</reference>
<evidence type="ECO:0000256" key="2">
    <source>
        <dbReference type="ARBA" id="ARBA00004589"/>
    </source>
</evidence>
<evidence type="ECO:0000313" key="20">
    <source>
        <dbReference type="Proteomes" id="UP000070501"/>
    </source>
</evidence>
<dbReference type="InParanoid" id="A0A136IKN1"/>
<feature type="region of interest" description="Disordered" evidence="15">
    <location>
        <begin position="440"/>
        <end position="467"/>
    </location>
</feature>
<keyword evidence="11 14" id="KW-1015">Disulfide bond</keyword>
<evidence type="ECO:0000259" key="18">
    <source>
        <dbReference type="PROSITE" id="PS52012"/>
    </source>
</evidence>
<keyword evidence="9 16" id="KW-1133">Transmembrane helix</keyword>
<organism evidence="19 20">
    <name type="scientific">Microdochium bolleyi</name>
    <dbReference type="NCBI Taxonomy" id="196109"/>
    <lineage>
        <taxon>Eukaryota</taxon>
        <taxon>Fungi</taxon>
        <taxon>Dikarya</taxon>
        <taxon>Ascomycota</taxon>
        <taxon>Pezizomycotina</taxon>
        <taxon>Sordariomycetes</taxon>
        <taxon>Xylariomycetidae</taxon>
        <taxon>Xylariales</taxon>
        <taxon>Microdochiaceae</taxon>
        <taxon>Microdochium</taxon>
    </lineage>
</organism>
<feature type="signal peptide" evidence="17">
    <location>
        <begin position="1"/>
        <end position="19"/>
    </location>
</feature>
<evidence type="ECO:0000256" key="17">
    <source>
        <dbReference type="SAM" id="SignalP"/>
    </source>
</evidence>